<name>A0A853BCJ8_9PSEU</name>
<reference evidence="2 3" key="1">
    <citation type="submission" date="2020-07" db="EMBL/GenBank/DDBJ databases">
        <title>Sequencing the genomes of 1000 actinobacteria strains.</title>
        <authorList>
            <person name="Klenk H.-P."/>
        </authorList>
    </citation>
    <scope>NUCLEOTIDE SEQUENCE [LARGE SCALE GENOMIC DNA]</scope>
    <source>
        <strain evidence="2 3">DSM 104006</strain>
    </source>
</reference>
<gene>
    <name evidence="2" type="ORF">HNR02_005762</name>
</gene>
<dbReference type="Proteomes" id="UP000549616">
    <property type="component" value="Unassembled WGS sequence"/>
</dbReference>
<evidence type="ECO:0000313" key="2">
    <source>
        <dbReference type="EMBL" id="NYI92387.1"/>
    </source>
</evidence>
<dbReference type="EMBL" id="JACCFK010000002">
    <property type="protein sequence ID" value="NYI92387.1"/>
    <property type="molecule type" value="Genomic_DNA"/>
</dbReference>
<protein>
    <submittedName>
        <fullName evidence="2">Uncharacterized protein</fullName>
    </submittedName>
</protein>
<sequence>MSVVVEPGADQVDEQQIEQTGDRRVPAGAFRRRLGGEEIERRAEAVVVTDAGGREHRVAGAELNGVPPVPMCGQSESRRTPWKPAPS</sequence>
<keyword evidence="3" id="KW-1185">Reference proteome</keyword>
<feature type="region of interest" description="Disordered" evidence="1">
    <location>
        <begin position="65"/>
        <end position="87"/>
    </location>
</feature>
<proteinExistence type="predicted"/>
<evidence type="ECO:0000313" key="3">
    <source>
        <dbReference type="Proteomes" id="UP000549616"/>
    </source>
</evidence>
<dbReference type="AlphaFoldDB" id="A0A853BCJ8"/>
<feature type="region of interest" description="Disordered" evidence="1">
    <location>
        <begin position="1"/>
        <end position="24"/>
    </location>
</feature>
<comment type="caution">
    <text evidence="2">The sequence shown here is derived from an EMBL/GenBank/DDBJ whole genome shotgun (WGS) entry which is preliminary data.</text>
</comment>
<evidence type="ECO:0000256" key="1">
    <source>
        <dbReference type="SAM" id="MobiDB-lite"/>
    </source>
</evidence>
<accession>A0A853BCJ8</accession>
<organism evidence="2 3">
    <name type="scientific">Amycolatopsis endophytica</name>
    <dbReference type="NCBI Taxonomy" id="860233"/>
    <lineage>
        <taxon>Bacteria</taxon>
        <taxon>Bacillati</taxon>
        <taxon>Actinomycetota</taxon>
        <taxon>Actinomycetes</taxon>
        <taxon>Pseudonocardiales</taxon>
        <taxon>Pseudonocardiaceae</taxon>
        <taxon>Amycolatopsis</taxon>
    </lineage>
</organism>